<evidence type="ECO:0000256" key="1">
    <source>
        <dbReference type="ARBA" id="ARBA00004162"/>
    </source>
</evidence>
<gene>
    <name evidence="15" type="primary">isp</name>
    <name evidence="15" type="ORF">COCCU_02565</name>
</gene>
<keyword evidence="3" id="KW-1003">Cell membrane</keyword>
<feature type="active site" description="Charge relay system" evidence="10">
    <location>
        <position position="71"/>
    </location>
</feature>
<keyword evidence="9 12" id="KW-0472">Membrane</keyword>
<comment type="subcellular location">
    <subcellularLocation>
        <location evidence="1">Cell membrane</location>
        <topology evidence="1">Single-pass membrane protein</topology>
    </subcellularLocation>
</comment>
<reference evidence="15 16" key="1">
    <citation type="submission" date="2019-11" db="EMBL/GenBank/DDBJ databases">
        <title>Complete genome sequence of Corynebacterium kalinowskii 1959, a novel Corynebacterium species isolated from soil of a small paddock in Vilsendorf, Germany.</title>
        <authorList>
            <person name="Schaffert L."/>
            <person name="Ruwe M."/>
            <person name="Milse J."/>
            <person name="Hanuschka K."/>
            <person name="Ortseifen V."/>
            <person name="Droste J."/>
            <person name="Brandt D."/>
            <person name="Schlueter L."/>
            <person name="Kutter Y."/>
            <person name="Vinke S."/>
            <person name="Viehoefer P."/>
            <person name="Jacob L."/>
            <person name="Luebke N.-C."/>
            <person name="Schulte-Berndt E."/>
            <person name="Hain C."/>
            <person name="Linder M."/>
            <person name="Schmidt P."/>
            <person name="Wollenschlaeger L."/>
            <person name="Luttermann T."/>
            <person name="Thieme E."/>
            <person name="Hassa J."/>
            <person name="Haak M."/>
            <person name="Wittchen M."/>
            <person name="Mentz A."/>
            <person name="Persicke M."/>
            <person name="Busche T."/>
            <person name="Ruckert C."/>
        </authorList>
    </citation>
    <scope>NUCLEOTIDE SEQUENCE [LARGE SCALE GENOMIC DNA]</scope>
    <source>
        <strain evidence="15 16">2039</strain>
    </source>
</reference>
<dbReference type="PROSITE" id="PS00136">
    <property type="entry name" value="SUBTILASE_ASP"/>
    <property type="match status" value="1"/>
</dbReference>
<evidence type="ECO:0000256" key="9">
    <source>
        <dbReference type="ARBA" id="ARBA00023136"/>
    </source>
</evidence>
<evidence type="ECO:0000256" key="11">
    <source>
        <dbReference type="RuleBase" id="RU003355"/>
    </source>
</evidence>
<evidence type="ECO:0000256" key="10">
    <source>
        <dbReference type="PROSITE-ProRule" id="PRU01240"/>
    </source>
</evidence>
<evidence type="ECO:0000256" key="4">
    <source>
        <dbReference type="ARBA" id="ARBA00022670"/>
    </source>
</evidence>
<protein>
    <submittedName>
        <fullName evidence="15">Major intracellular serine protease</fullName>
        <ecNumber evidence="15">3.4.21.-</ecNumber>
    </submittedName>
</protein>
<dbReference type="AlphaFoldDB" id="A0A6B8W3F4"/>
<evidence type="ECO:0000259" key="14">
    <source>
        <dbReference type="Pfam" id="PF00082"/>
    </source>
</evidence>
<evidence type="ECO:0000256" key="12">
    <source>
        <dbReference type="SAM" id="Phobius"/>
    </source>
</evidence>
<dbReference type="Proteomes" id="UP000424462">
    <property type="component" value="Chromosome"/>
</dbReference>
<keyword evidence="4 10" id="KW-0645">Protease</keyword>
<evidence type="ECO:0000256" key="2">
    <source>
        <dbReference type="ARBA" id="ARBA00011073"/>
    </source>
</evidence>
<keyword evidence="8 12" id="KW-1133">Transmembrane helix</keyword>
<dbReference type="PROSITE" id="PS51892">
    <property type="entry name" value="SUBTILASE"/>
    <property type="match status" value="1"/>
</dbReference>
<dbReference type="EC" id="3.4.21.-" evidence="15"/>
<proteinExistence type="inferred from homology"/>
<evidence type="ECO:0000256" key="8">
    <source>
        <dbReference type="ARBA" id="ARBA00022989"/>
    </source>
</evidence>
<dbReference type="PRINTS" id="PR00723">
    <property type="entry name" value="SUBTILISIN"/>
</dbReference>
<dbReference type="SUPFAM" id="SSF52743">
    <property type="entry name" value="Subtilisin-like"/>
    <property type="match status" value="1"/>
</dbReference>
<accession>A0A6B8W3F4</accession>
<name>A0A6B8W3F4_9CORY</name>
<feature type="active site" description="Charge relay system" evidence="10">
    <location>
        <position position="296"/>
    </location>
</feature>
<dbReference type="InterPro" id="IPR000209">
    <property type="entry name" value="Peptidase_S8/S53_dom"/>
</dbReference>
<dbReference type="PROSITE" id="PS00138">
    <property type="entry name" value="SUBTILASE_SER"/>
    <property type="match status" value="1"/>
</dbReference>
<dbReference type="NCBIfam" id="TIGR03921">
    <property type="entry name" value="T7SS_mycosin"/>
    <property type="match status" value="1"/>
</dbReference>
<evidence type="ECO:0000313" key="15">
    <source>
        <dbReference type="EMBL" id="QGU06467.1"/>
    </source>
</evidence>
<dbReference type="GO" id="GO:0004252">
    <property type="term" value="F:serine-type endopeptidase activity"/>
    <property type="evidence" value="ECO:0007669"/>
    <property type="project" value="UniProtKB-UniRule"/>
</dbReference>
<comment type="similarity">
    <text evidence="2 10 11">Belongs to the peptidase S8 family.</text>
</comment>
<dbReference type="InterPro" id="IPR023834">
    <property type="entry name" value="T7SS_pept_S8A_mycosin"/>
</dbReference>
<evidence type="ECO:0000256" key="3">
    <source>
        <dbReference type="ARBA" id="ARBA00022475"/>
    </source>
</evidence>
<dbReference type="InterPro" id="IPR036852">
    <property type="entry name" value="Peptidase_S8/S53_dom_sf"/>
</dbReference>
<evidence type="ECO:0000313" key="16">
    <source>
        <dbReference type="Proteomes" id="UP000424462"/>
    </source>
</evidence>
<dbReference type="InterPro" id="IPR015500">
    <property type="entry name" value="Peptidase_S8_subtilisin-rel"/>
</dbReference>
<evidence type="ECO:0000256" key="13">
    <source>
        <dbReference type="SAM" id="SignalP"/>
    </source>
</evidence>
<dbReference type="InterPro" id="IPR023828">
    <property type="entry name" value="Peptidase_S8_Ser-AS"/>
</dbReference>
<keyword evidence="6 10" id="KW-0378">Hydrolase</keyword>
<evidence type="ECO:0000256" key="7">
    <source>
        <dbReference type="ARBA" id="ARBA00022825"/>
    </source>
</evidence>
<dbReference type="PANTHER" id="PTHR43806">
    <property type="entry name" value="PEPTIDASE S8"/>
    <property type="match status" value="1"/>
</dbReference>
<dbReference type="RefSeq" id="WP_231598836.1">
    <property type="nucleotide sequence ID" value="NZ_CP046455.1"/>
</dbReference>
<dbReference type="Gene3D" id="3.40.50.200">
    <property type="entry name" value="Peptidase S8/S53 domain"/>
    <property type="match status" value="1"/>
</dbReference>
<dbReference type="PANTHER" id="PTHR43806:SF11">
    <property type="entry name" value="CEREVISIN-RELATED"/>
    <property type="match status" value="1"/>
</dbReference>
<dbReference type="CDD" id="cd00306">
    <property type="entry name" value="Peptidases_S8_S53"/>
    <property type="match status" value="1"/>
</dbReference>
<organism evidence="15 16">
    <name type="scientific">Corynebacterium occultum</name>
    <dbReference type="NCBI Taxonomy" id="2675219"/>
    <lineage>
        <taxon>Bacteria</taxon>
        <taxon>Bacillati</taxon>
        <taxon>Actinomycetota</taxon>
        <taxon>Actinomycetes</taxon>
        <taxon>Mycobacteriales</taxon>
        <taxon>Corynebacteriaceae</taxon>
        <taxon>Corynebacterium</taxon>
    </lineage>
</organism>
<keyword evidence="16" id="KW-1185">Reference proteome</keyword>
<sequence length="394" mass="40117" precursor="true">MKLKKVLLFPALSLLLLIPPPPPAEAQQPVRCSQPVAATPELLAEMPAPTLDLAPSHALATGKGIRVAVIDTGVSPHPRLGGVIDGGDLIDIPATDHPEDPGGALQDCDGHGTVVAGVIATRPDPRDDFIGVAPDAEILSIRQSSARYRAADDSPVGTLGTLATAIHRAVEQQAQIISISVVACVPTDIAAGLDTSTLDAALHRAEATGIVVVAAAGNHGSGCEPGAVVYPAHSPTVLAVSGYRDPHQIAEYSLPVPEQALLSAPGLVPAALSPDGEGLALGLAGEQGAVPFEGTSFAAPVVAGTVALLKEHQPELSSAEIREWILATADPASGAVDPLRVLSHLPPENSTSARVLEVPALLPTRPVAAQRTLGLLTALGVGVLLTLTFLGGRR</sequence>
<feature type="chain" id="PRO_5025442572" evidence="13">
    <location>
        <begin position="27"/>
        <end position="394"/>
    </location>
</feature>
<dbReference type="GO" id="GO:0005886">
    <property type="term" value="C:plasma membrane"/>
    <property type="evidence" value="ECO:0007669"/>
    <property type="project" value="UniProtKB-SubCell"/>
</dbReference>
<feature type="transmembrane region" description="Helical" evidence="12">
    <location>
        <begin position="373"/>
        <end position="392"/>
    </location>
</feature>
<keyword evidence="5 12" id="KW-0812">Transmembrane</keyword>
<evidence type="ECO:0000256" key="6">
    <source>
        <dbReference type="ARBA" id="ARBA00022801"/>
    </source>
</evidence>
<dbReference type="KEGG" id="cok:COCCU_02565"/>
<feature type="domain" description="Peptidase S8/S53" evidence="14">
    <location>
        <begin position="62"/>
        <end position="331"/>
    </location>
</feature>
<dbReference type="InterPro" id="IPR050131">
    <property type="entry name" value="Peptidase_S8_subtilisin-like"/>
</dbReference>
<keyword evidence="7 10" id="KW-0720">Serine protease</keyword>
<feature type="active site" description="Charge relay system" evidence="10">
    <location>
        <position position="111"/>
    </location>
</feature>
<evidence type="ECO:0000256" key="5">
    <source>
        <dbReference type="ARBA" id="ARBA00022692"/>
    </source>
</evidence>
<keyword evidence="13" id="KW-0732">Signal</keyword>
<feature type="signal peptide" evidence="13">
    <location>
        <begin position="1"/>
        <end position="26"/>
    </location>
</feature>
<dbReference type="InterPro" id="IPR023827">
    <property type="entry name" value="Peptidase_S8_Asp-AS"/>
</dbReference>
<dbReference type="GO" id="GO:0006508">
    <property type="term" value="P:proteolysis"/>
    <property type="evidence" value="ECO:0007669"/>
    <property type="project" value="UniProtKB-KW"/>
</dbReference>
<dbReference type="EMBL" id="CP046455">
    <property type="protein sequence ID" value="QGU06467.1"/>
    <property type="molecule type" value="Genomic_DNA"/>
</dbReference>
<dbReference type="Pfam" id="PF00082">
    <property type="entry name" value="Peptidase_S8"/>
    <property type="match status" value="1"/>
</dbReference>